<dbReference type="GO" id="GO:0038203">
    <property type="term" value="P:TORC2 signaling"/>
    <property type="evidence" value="ECO:0007669"/>
    <property type="project" value="UniProtKB-ARBA"/>
</dbReference>
<dbReference type="PANTHER" id="PTHR19842">
    <property type="entry name" value="G BETA-LIKE PROTEIN GBL"/>
    <property type="match status" value="1"/>
</dbReference>
<evidence type="ECO:0000256" key="5">
    <source>
        <dbReference type="ARBA" id="ARBA00022737"/>
    </source>
</evidence>
<name>A0A183IFM7_9BILA</name>
<dbReference type="InterPro" id="IPR036322">
    <property type="entry name" value="WD40_repeat_dom_sf"/>
</dbReference>
<feature type="repeat" description="WD" evidence="6">
    <location>
        <begin position="213"/>
        <end position="254"/>
    </location>
</feature>
<evidence type="ECO:0000313" key="8">
    <source>
        <dbReference type="EMBL" id="VDO97583.1"/>
    </source>
</evidence>
<keyword evidence="5 7" id="KW-0677">Repeat</keyword>
<dbReference type="GO" id="GO:0032956">
    <property type="term" value="P:regulation of actin cytoskeleton organization"/>
    <property type="evidence" value="ECO:0007669"/>
    <property type="project" value="TreeGrafter"/>
</dbReference>
<dbReference type="InterPro" id="IPR015943">
    <property type="entry name" value="WD40/YVTN_repeat-like_dom_sf"/>
</dbReference>
<evidence type="ECO:0000313" key="10">
    <source>
        <dbReference type="WBParaSite" id="SBAD_0000253801-mRNA-1"/>
    </source>
</evidence>
<evidence type="ECO:0000256" key="2">
    <source>
        <dbReference type="ARBA" id="ARBA00009890"/>
    </source>
</evidence>
<comment type="subcellular location">
    <subcellularLocation>
        <location evidence="1 7">Cytoplasm</location>
    </subcellularLocation>
</comment>
<dbReference type="CDD" id="cd00200">
    <property type="entry name" value="WD40"/>
    <property type="match status" value="1"/>
</dbReference>
<gene>
    <name evidence="8" type="ORF">SBAD_LOCUS2421</name>
</gene>
<dbReference type="PANTHER" id="PTHR19842:SF0">
    <property type="entry name" value="TARGET OF RAPAMYCIN COMPLEX SUBUNIT LST8"/>
    <property type="match status" value="1"/>
</dbReference>
<dbReference type="Gene3D" id="2.130.10.10">
    <property type="entry name" value="YVTN repeat-like/Quinoprotein amine dehydrogenase"/>
    <property type="match status" value="1"/>
</dbReference>
<dbReference type="PROSITE" id="PS00678">
    <property type="entry name" value="WD_REPEATS_1"/>
    <property type="match status" value="2"/>
</dbReference>
<dbReference type="InterPro" id="IPR037588">
    <property type="entry name" value="MLST8"/>
</dbReference>
<evidence type="ECO:0000256" key="6">
    <source>
        <dbReference type="PROSITE-ProRule" id="PRU00221"/>
    </source>
</evidence>
<dbReference type="GO" id="GO:0031932">
    <property type="term" value="C:TORC2 complex"/>
    <property type="evidence" value="ECO:0007669"/>
    <property type="project" value="UniProtKB-UniRule"/>
</dbReference>
<dbReference type="Proteomes" id="UP000270296">
    <property type="component" value="Unassembled WGS sequence"/>
</dbReference>
<feature type="repeat" description="WD" evidence="6">
    <location>
        <begin position="267"/>
        <end position="297"/>
    </location>
</feature>
<dbReference type="GO" id="GO:0032535">
    <property type="term" value="P:regulation of cellular component size"/>
    <property type="evidence" value="ECO:0007669"/>
    <property type="project" value="UniProtKB-ARBA"/>
</dbReference>
<evidence type="ECO:0000313" key="9">
    <source>
        <dbReference type="Proteomes" id="UP000270296"/>
    </source>
</evidence>
<keyword evidence="9" id="KW-1185">Reference proteome</keyword>
<comment type="similarity">
    <text evidence="2 7">Belongs to the WD repeat LST8 family.</text>
</comment>
<dbReference type="Pfam" id="PF00400">
    <property type="entry name" value="WD40"/>
    <property type="match status" value="6"/>
</dbReference>
<evidence type="ECO:0000256" key="7">
    <source>
        <dbReference type="RuleBase" id="RU369068"/>
    </source>
</evidence>
<comment type="function">
    <text evidence="7">Subunit of TORC1 and TORC2, which regulate cell growth and survival in response to nutrient and hormonal signals.</text>
</comment>
<reference evidence="8 9" key="2">
    <citation type="submission" date="2018-11" db="EMBL/GenBank/DDBJ databases">
        <authorList>
            <consortium name="Pathogen Informatics"/>
        </authorList>
    </citation>
    <scope>NUCLEOTIDE SEQUENCE [LARGE SCALE GENOMIC DNA]</scope>
</reference>
<dbReference type="InterPro" id="IPR019775">
    <property type="entry name" value="WD40_repeat_CS"/>
</dbReference>
<comment type="subunit">
    <text evidence="7">Part of TORC1 complex. Part of the TORC2 complex.</text>
</comment>
<dbReference type="WBParaSite" id="SBAD_0000253801-mRNA-1">
    <property type="protein sequence ID" value="SBAD_0000253801-mRNA-1"/>
    <property type="gene ID" value="SBAD_0000253801"/>
</dbReference>
<reference evidence="10" key="1">
    <citation type="submission" date="2016-06" db="UniProtKB">
        <authorList>
            <consortium name="WormBaseParasite"/>
        </authorList>
    </citation>
    <scope>IDENTIFICATION</scope>
</reference>
<dbReference type="PROSITE" id="PS50082">
    <property type="entry name" value="WD_REPEATS_2"/>
    <property type="match status" value="4"/>
</dbReference>
<dbReference type="OrthoDB" id="400at2759"/>
<dbReference type="GO" id="GO:0005737">
    <property type="term" value="C:cytoplasm"/>
    <property type="evidence" value="ECO:0007669"/>
    <property type="project" value="UniProtKB-SubCell"/>
</dbReference>
<evidence type="ECO:0000256" key="1">
    <source>
        <dbReference type="ARBA" id="ARBA00004496"/>
    </source>
</evidence>
<dbReference type="PROSITE" id="PS50294">
    <property type="entry name" value="WD_REPEATS_REGION"/>
    <property type="match status" value="2"/>
</dbReference>
<dbReference type="SUPFAM" id="SSF50978">
    <property type="entry name" value="WD40 repeat-like"/>
    <property type="match status" value="1"/>
</dbReference>
<proteinExistence type="inferred from homology"/>
<evidence type="ECO:0000256" key="3">
    <source>
        <dbReference type="ARBA" id="ARBA00022490"/>
    </source>
</evidence>
<keyword evidence="4 6" id="KW-0853">WD repeat</keyword>
<dbReference type="InterPro" id="IPR001680">
    <property type="entry name" value="WD40_rpt"/>
</dbReference>
<dbReference type="GO" id="GO:0051897">
    <property type="term" value="P:positive regulation of phosphatidylinositol 3-kinase/protein kinase B signal transduction"/>
    <property type="evidence" value="ECO:0007669"/>
    <property type="project" value="UniProtKB-ARBA"/>
</dbReference>
<sequence>MAEGTEEDVVLASGSYDHTVRLWNVASALCIRTMDHADSQVNKLEVSPDGALLAAAGYQHIRMYDLKTANACPFINYEGMTKNVTTVGFHTNMRWMFTGGEDNSARIWDLRNRNLQCQRIFQVNTPVNCVCLHPNQVELFVGDQSGTIHLWDLRTDHNEQLLPEQNASIQCLDVDPEGTMLAAVNNKGMCYLWNLISGIAANESTRLNPKIRVQVHQRYALKCKFSPDSTLLLTTSADHTAKVWKTADFSELSVLTVPGQKWVWDCAFTLDSQYALTCSSDNAVRLWRIEGGAPVREYIGHQKAVTALAFRDVRSG</sequence>
<dbReference type="InterPro" id="IPR020472">
    <property type="entry name" value="WD40_PAC1"/>
</dbReference>
<dbReference type="SMART" id="SM00320">
    <property type="entry name" value="WD40"/>
    <property type="match status" value="6"/>
</dbReference>
<dbReference type="EMBL" id="UZAM01007219">
    <property type="protein sequence ID" value="VDO97583.1"/>
    <property type="molecule type" value="Genomic_DNA"/>
</dbReference>
<dbReference type="GO" id="GO:0031931">
    <property type="term" value="C:TORC1 complex"/>
    <property type="evidence" value="ECO:0007669"/>
    <property type="project" value="UniProtKB-UniRule"/>
</dbReference>
<feature type="repeat" description="WD" evidence="6">
    <location>
        <begin position="11"/>
        <end position="33"/>
    </location>
</feature>
<accession>A0A183IFM7</accession>
<dbReference type="FunFam" id="2.130.10.10:FF:000505">
    <property type="entry name" value="Blast:Protein LST8 homolog"/>
    <property type="match status" value="1"/>
</dbReference>
<dbReference type="PRINTS" id="PR00320">
    <property type="entry name" value="GPROTEINBRPT"/>
</dbReference>
<dbReference type="AlphaFoldDB" id="A0A183IFM7"/>
<organism evidence="10">
    <name type="scientific">Soboliphyme baturini</name>
    <dbReference type="NCBI Taxonomy" id="241478"/>
    <lineage>
        <taxon>Eukaryota</taxon>
        <taxon>Metazoa</taxon>
        <taxon>Ecdysozoa</taxon>
        <taxon>Nematoda</taxon>
        <taxon>Enoplea</taxon>
        <taxon>Dorylaimia</taxon>
        <taxon>Dioctophymatida</taxon>
        <taxon>Dioctophymatoidea</taxon>
        <taxon>Soboliphymatidae</taxon>
        <taxon>Soboliphyme</taxon>
    </lineage>
</organism>
<protein>
    <recommendedName>
        <fullName evidence="7">Target of rapamycin complex subunit lst8</fullName>
        <shortName evidence="7">TORC subunit lst8</shortName>
    </recommendedName>
</protein>
<evidence type="ECO:0000256" key="4">
    <source>
        <dbReference type="ARBA" id="ARBA00022574"/>
    </source>
</evidence>
<keyword evidence="3 7" id="KW-0963">Cytoplasm</keyword>
<feature type="repeat" description="WD" evidence="6">
    <location>
        <begin position="77"/>
        <end position="118"/>
    </location>
</feature>